<evidence type="ECO:0000313" key="2">
    <source>
        <dbReference type="EMBL" id="CAI4016914.1"/>
    </source>
</evidence>
<dbReference type="EMBL" id="CAMXCT010006611">
    <property type="protein sequence ID" value="CAI4016914.1"/>
    <property type="molecule type" value="Genomic_DNA"/>
</dbReference>
<dbReference type="AlphaFoldDB" id="A0A9P1DV62"/>
<evidence type="ECO:0000313" key="3">
    <source>
        <dbReference type="EMBL" id="CAL4804226.1"/>
    </source>
</evidence>
<dbReference type="EMBL" id="CAMXCT020006611">
    <property type="protein sequence ID" value="CAL1170289.1"/>
    <property type="molecule type" value="Genomic_DNA"/>
</dbReference>
<dbReference type="EMBL" id="CAMXCT030006611">
    <property type="protein sequence ID" value="CAL4804226.1"/>
    <property type="molecule type" value="Genomic_DNA"/>
</dbReference>
<dbReference type="CDD" id="cd02440">
    <property type="entry name" value="AdoMet_MTases"/>
    <property type="match status" value="1"/>
</dbReference>
<sequence>MPWTFAVLSRMLSVSVAANSPFHIWFAQDQRLYAQKWSSFLSVYDRYLSSFRNTSCALLELGVQSGGSQLMWLDYLGLRSRVYGVDIEPKVAEISNRRIRNFIGDIGDPAFLSFLCESIQRIDIIVDDASHLNWHQKLAFEALYPCLNPNGGIYIVEDIGTSYKTAYGGGWRSEDSFIEFAKAKVDELEAFWSCSASVISSRRGRCGSGTLQVPISALTRSTSAIHFHDGLVVFEKRYKEPAVSMETGSLRLPKRFVGFSLYPSHLADSWLPHMFGMGSHGALDGTCSIPQPFQSLDIYDVSVRGLVMETLMDHLKSLSLRQEGGELKRKCSDLMSVFQDGLYFSQLGMDFTVVHLKRRSFAVEWNASNVDRDVKDLISWYFGRGAEPLVIADSLYRNRPRPTALQAAPITAALELQRDGFLRLSALGLDMDLLQLEVAQAFQASQEVQEAEARMLRRSMRWGALDRLFSSDAILELASFYLGADVKVSGYYLLRLKPGLTPAEYSSSTWHHDNCGSRLKLFILLQDVGEDGFYTEIARGSNSMAYYWYGLDHMSRFDDASVKSFFSVERLFSPAGGGFLFDTNALHRVRVDGQRQRDAVVVEIANVQKLREIPMTSCGSQGLDVGRGFRFPHRYHRRPGF</sequence>
<keyword evidence="4" id="KW-1185">Reference proteome</keyword>
<proteinExistence type="predicted"/>
<dbReference type="Gene3D" id="3.40.50.150">
    <property type="entry name" value="Vaccinia Virus protein VP39"/>
    <property type="match status" value="1"/>
</dbReference>
<reference evidence="2" key="1">
    <citation type="submission" date="2022-10" db="EMBL/GenBank/DDBJ databases">
        <authorList>
            <person name="Chen Y."/>
            <person name="Dougan E. K."/>
            <person name="Chan C."/>
            <person name="Rhodes N."/>
            <person name="Thang M."/>
        </authorList>
    </citation>
    <scope>NUCLEOTIDE SEQUENCE</scope>
</reference>
<dbReference type="Proteomes" id="UP001152797">
    <property type="component" value="Unassembled WGS sequence"/>
</dbReference>
<name>A0A9P1DV62_9DINO</name>
<feature type="chain" id="PRO_5043271681" evidence="1">
    <location>
        <begin position="19"/>
        <end position="641"/>
    </location>
</feature>
<keyword evidence="1" id="KW-0732">Signal</keyword>
<gene>
    <name evidence="2" type="ORF">C1SCF055_LOCUS41603</name>
</gene>
<feature type="signal peptide" evidence="1">
    <location>
        <begin position="1"/>
        <end position="18"/>
    </location>
</feature>
<dbReference type="SUPFAM" id="SSF53335">
    <property type="entry name" value="S-adenosyl-L-methionine-dependent methyltransferases"/>
    <property type="match status" value="1"/>
</dbReference>
<accession>A0A9P1DV62</accession>
<protein>
    <submittedName>
        <fullName evidence="2">Uncharacterized protein</fullName>
    </submittedName>
</protein>
<comment type="caution">
    <text evidence="2">The sequence shown here is derived from an EMBL/GenBank/DDBJ whole genome shotgun (WGS) entry which is preliminary data.</text>
</comment>
<evidence type="ECO:0000256" key="1">
    <source>
        <dbReference type="SAM" id="SignalP"/>
    </source>
</evidence>
<dbReference type="SUPFAM" id="SSF51197">
    <property type="entry name" value="Clavaminate synthase-like"/>
    <property type="match status" value="1"/>
</dbReference>
<dbReference type="InterPro" id="IPR029063">
    <property type="entry name" value="SAM-dependent_MTases_sf"/>
</dbReference>
<reference evidence="3 4" key="2">
    <citation type="submission" date="2024-05" db="EMBL/GenBank/DDBJ databases">
        <authorList>
            <person name="Chen Y."/>
            <person name="Shah S."/>
            <person name="Dougan E. K."/>
            <person name="Thang M."/>
            <person name="Chan C."/>
        </authorList>
    </citation>
    <scope>NUCLEOTIDE SEQUENCE [LARGE SCALE GENOMIC DNA]</scope>
</reference>
<dbReference type="OrthoDB" id="407103at2759"/>
<organism evidence="2">
    <name type="scientific">Cladocopium goreaui</name>
    <dbReference type="NCBI Taxonomy" id="2562237"/>
    <lineage>
        <taxon>Eukaryota</taxon>
        <taxon>Sar</taxon>
        <taxon>Alveolata</taxon>
        <taxon>Dinophyceae</taxon>
        <taxon>Suessiales</taxon>
        <taxon>Symbiodiniaceae</taxon>
        <taxon>Cladocopium</taxon>
    </lineage>
</organism>
<evidence type="ECO:0000313" key="4">
    <source>
        <dbReference type="Proteomes" id="UP001152797"/>
    </source>
</evidence>